<keyword evidence="2" id="KW-1185">Reference proteome</keyword>
<name>A0A0W0U9D8_9GAMM</name>
<organism evidence="1 2">
    <name type="scientific">Legionella geestiana</name>
    <dbReference type="NCBI Taxonomy" id="45065"/>
    <lineage>
        <taxon>Bacteria</taxon>
        <taxon>Pseudomonadati</taxon>
        <taxon>Pseudomonadota</taxon>
        <taxon>Gammaproteobacteria</taxon>
        <taxon>Legionellales</taxon>
        <taxon>Legionellaceae</taxon>
        <taxon>Legionella</taxon>
    </lineage>
</organism>
<dbReference type="Proteomes" id="UP000054785">
    <property type="component" value="Unassembled WGS sequence"/>
</dbReference>
<evidence type="ECO:0000313" key="1">
    <source>
        <dbReference type="EMBL" id="KTD04410.1"/>
    </source>
</evidence>
<dbReference type="EMBL" id="LNYC01000004">
    <property type="protein sequence ID" value="KTD04410.1"/>
    <property type="molecule type" value="Genomic_DNA"/>
</dbReference>
<reference evidence="1 2" key="1">
    <citation type="submission" date="2015-11" db="EMBL/GenBank/DDBJ databases">
        <title>Genomic analysis of 38 Legionella species identifies large and diverse effector repertoires.</title>
        <authorList>
            <person name="Burstein D."/>
            <person name="Amaro F."/>
            <person name="Zusman T."/>
            <person name="Lifshitz Z."/>
            <person name="Cohen O."/>
            <person name="Gilbert J.A."/>
            <person name="Pupko T."/>
            <person name="Shuman H.A."/>
            <person name="Segal G."/>
        </authorList>
    </citation>
    <scope>NUCLEOTIDE SEQUENCE [LARGE SCALE GENOMIC DNA]</scope>
    <source>
        <strain evidence="1 2">ATCC 49504</strain>
    </source>
</reference>
<gene>
    <name evidence="1" type="ORF">Lgee_0163</name>
</gene>
<dbReference type="PATRIC" id="fig|45065.4.peg.178"/>
<proteinExistence type="predicted"/>
<sequence length="56" mass="6775">MTTWKESLWSDQTGIKILPKFSVEVGWVKDLYANNMHKVLYIWYNVLFLNKVERLQ</sequence>
<dbReference type="AlphaFoldDB" id="A0A0W0U9D8"/>
<dbReference type="STRING" id="45065.Lgee_0163"/>
<comment type="caution">
    <text evidence="1">The sequence shown here is derived from an EMBL/GenBank/DDBJ whole genome shotgun (WGS) entry which is preliminary data.</text>
</comment>
<evidence type="ECO:0000313" key="2">
    <source>
        <dbReference type="Proteomes" id="UP000054785"/>
    </source>
</evidence>
<protein>
    <submittedName>
        <fullName evidence="1">Uncharacterized protein</fullName>
    </submittedName>
</protein>
<accession>A0A0W0U9D8</accession>